<keyword evidence="3" id="KW-1185">Reference proteome</keyword>
<dbReference type="Pfam" id="PF00045">
    <property type="entry name" value="Hemopexin"/>
    <property type="match status" value="1"/>
</dbReference>
<evidence type="ECO:0000313" key="4">
    <source>
        <dbReference type="RefSeq" id="XP_027364771.1"/>
    </source>
</evidence>
<dbReference type="RefSeq" id="XP_027364771.1">
    <property type="nucleotide sequence ID" value="XM_027508970.1"/>
</dbReference>
<accession>A0A8B8M7W5</accession>
<proteinExistence type="predicted"/>
<dbReference type="PROSITE" id="PS51642">
    <property type="entry name" value="HEMOPEXIN_2"/>
    <property type="match status" value="2"/>
</dbReference>
<name>A0A8B8M7W5_ABRPR</name>
<feature type="repeat" description="Hemopexin" evidence="1">
    <location>
        <begin position="404"/>
        <end position="450"/>
    </location>
</feature>
<feature type="repeat" description="Hemopexin" evidence="1">
    <location>
        <begin position="456"/>
        <end position="507"/>
    </location>
</feature>
<dbReference type="Proteomes" id="UP000694853">
    <property type="component" value="Unplaced"/>
</dbReference>
<feature type="domain" description="Pierisin-like" evidence="2">
    <location>
        <begin position="69"/>
        <end position="189"/>
    </location>
</feature>
<gene>
    <name evidence="4" type="primary">LOC113871876</name>
</gene>
<dbReference type="Pfam" id="PF22596">
    <property type="entry name" value="Scabin-like"/>
    <property type="match status" value="1"/>
</dbReference>
<dbReference type="InterPro" id="IPR054695">
    <property type="entry name" value="Pierisin-like_dom"/>
</dbReference>
<evidence type="ECO:0000313" key="3">
    <source>
        <dbReference type="Proteomes" id="UP000694853"/>
    </source>
</evidence>
<dbReference type="SUPFAM" id="SSF50923">
    <property type="entry name" value="Hemopexin-like domain"/>
    <property type="match status" value="1"/>
</dbReference>
<dbReference type="InterPro" id="IPR018487">
    <property type="entry name" value="Hemopexin-like_repeat"/>
</dbReference>
<dbReference type="Gene3D" id="3.90.210.10">
    <property type="entry name" value="Heat-Labile Enterotoxin, subunit A"/>
    <property type="match status" value="1"/>
</dbReference>
<evidence type="ECO:0000259" key="2">
    <source>
        <dbReference type="Pfam" id="PF22596"/>
    </source>
</evidence>
<sequence length="536" mass="60620">MSFPIDSPCRGCAANFPQPINADDESRAQSLMATVNRFSCTNVTPPLVAVPEIQYRGSDREEDVIHHVFRWAREPYQQIFENGFQARLQEGVPDSTYYNVENYVHNGGRPAQEGRSQRHAFVGTTLNSNYRPPLGPDDQEVRLYRYEIYAPGGIWIAATLGEQYRFPGQDEIAFVAGIARQYIRSAQLFIGTRDAATGHPRWRRADNRIIINGYFNPQTHPYRLLDIQRPVFDYRDEDDHRSRYLTIVIFRPQTPALLELDEQREKRQVLGSENDDDAMNWYADEVANAQGYINAAFRSSRTNEAYIFMRNEYTLLNYAPGTTDDKIVNGPLLICDGYPSLTATAFGEHGIDCAFDTDGNQAYIFSSNLCALIDYAPGTTDDKILSGPMTIAAMFPFFKDRVFENGIDAAFRSSRSYEAYLFKGDQYALINYDTKNLIAIRKITEGFYSLRGTIFASGIQAAFASHRTDEAYIFKGTQYALINFAPGTTDDYIIGGVKPMLPNWPSLCSILPRNNRGLDGHDHHRNPGADHGHDEV</sequence>
<reference evidence="3" key="1">
    <citation type="journal article" date="2019" name="Toxins">
        <title>Detection of Abrin-Like and Prepropulchellin-Like Toxin Genes and Transcripts Using Whole Genome Sequencing and Full-Length Transcript Sequencing of Abrus precatorius.</title>
        <authorList>
            <person name="Hovde B.T."/>
            <person name="Daligault H.E."/>
            <person name="Hanschen E.R."/>
            <person name="Kunde Y.A."/>
            <person name="Johnson M.B."/>
            <person name="Starkenburg S.R."/>
            <person name="Johnson S.L."/>
        </authorList>
    </citation>
    <scope>NUCLEOTIDE SEQUENCE [LARGE SCALE GENOMIC DNA]</scope>
</reference>
<dbReference type="GeneID" id="113871876"/>
<dbReference type="SMART" id="SM00120">
    <property type="entry name" value="HX"/>
    <property type="match status" value="3"/>
</dbReference>
<protein>
    <submittedName>
        <fullName evidence="4">Uncharacterized protein LOC113871876</fullName>
    </submittedName>
</protein>
<dbReference type="KEGG" id="aprc:113871876"/>
<reference evidence="4" key="2">
    <citation type="submission" date="2025-08" db="UniProtKB">
        <authorList>
            <consortium name="RefSeq"/>
        </authorList>
    </citation>
    <scope>IDENTIFICATION</scope>
    <source>
        <tissue evidence="4">Young leaves</tissue>
    </source>
</reference>
<evidence type="ECO:0000256" key="1">
    <source>
        <dbReference type="PROSITE-ProRule" id="PRU01011"/>
    </source>
</evidence>
<dbReference type="OrthoDB" id="6845681at2759"/>
<dbReference type="InterPro" id="IPR036375">
    <property type="entry name" value="Hemopexin-like_dom_sf"/>
</dbReference>
<dbReference type="AlphaFoldDB" id="A0A8B8M7W5"/>
<dbReference type="Gene3D" id="2.110.10.10">
    <property type="entry name" value="Hemopexin-like domain"/>
    <property type="match status" value="1"/>
</dbReference>
<organism evidence="3 4">
    <name type="scientific">Abrus precatorius</name>
    <name type="common">Indian licorice</name>
    <name type="synonym">Glycine abrus</name>
    <dbReference type="NCBI Taxonomy" id="3816"/>
    <lineage>
        <taxon>Eukaryota</taxon>
        <taxon>Viridiplantae</taxon>
        <taxon>Streptophyta</taxon>
        <taxon>Embryophyta</taxon>
        <taxon>Tracheophyta</taxon>
        <taxon>Spermatophyta</taxon>
        <taxon>Magnoliopsida</taxon>
        <taxon>eudicotyledons</taxon>
        <taxon>Gunneridae</taxon>
        <taxon>Pentapetalae</taxon>
        <taxon>rosids</taxon>
        <taxon>fabids</taxon>
        <taxon>Fabales</taxon>
        <taxon>Fabaceae</taxon>
        <taxon>Papilionoideae</taxon>
        <taxon>50 kb inversion clade</taxon>
        <taxon>NPAAA clade</taxon>
        <taxon>indigoferoid/millettioid clade</taxon>
        <taxon>Abreae</taxon>
        <taxon>Abrus</taxon>
    </lineage>
</organism>
<dbReference type="SUPFAM" id="SSF56399">
    <property type="entry name" value="ADP-ribosylation"/>
    <property type="match status" value="1"/>
</dbReference>